<dbReference type="AlphaFoldDB" id="A0A1R3GET1"/>
<evidence type="ECO:0000256" key="1">
    <source>
        <dbReference type="SAM" id="MobiDB-lite"/>
    </source>
</evidence>
<dbReference type="InterPro" id="IPR004158">
    <property type="entry name" value="DUF247_pln"/>
</dbReference>
<feature type="region of interest" description="Disordered" evidence="1">
    <location>
        <begin position="1"/>
        <end position="28"/>
    </location>
</feature>
<proteinExistence type="predicted"/>
<evidence type="ECO:0000256" key="2">
    <source>
        <dbReference type="SAM" id="Phobius"/>
    </source>
</evidence>
<evidence type="ECO:0000313" key="4">
    <source>
        <dbReference type="Proteomes" id="UP000187203"/>
    </source>
</evidence>
<evidence type="ECO:0000313" key="3">
    <source>
        <dbReference type="EMBL" id="OMO56594.1"/>
    </source>
</evidence>
<feature type="transmembrane region" description="Helical" evidence="2">
    <location>
        <begin position="504"/>
        <end position="528"/>
    </location>
</feature>
<dbReference type="STRING" id="93759.A0A1R3GET1"/>
<dbReference type="PANTHER" id="PTHR31170">
    <property type="entry name" value="BNAC04G53230D PROTEIN"/>
    <property type="match status" value="1"/>
</dbReference>
<reference evidence="4" key="1">
    <citation type="submission" date="2013-09" db="EMBL/GenBank/DDBJ databases">
        <title>Corchorus olitorius genome sequencing.</title>
        <authorList>
            <person name="Alam M."/>
            <person name="Haque M.S."/>
            <person name="Islam M.S."/>
            <person name="Emdad E.M."/>
            <person name="Islam M.M."/>
            <person name="Ahmed B."/>
            <person name="Halim A."/>
            <person name="Hossen Q.M.M."/>
            <person name="Hossain M.Z."/>
            <person name="Ahmed R."/>
            <person name="Khan M.M."/>
            <person name="Islam R."/>
            <person name="Rashid M.M."/>
            <person name="Khan S.A."/>
            <person name="Rahman M.S."/>
            <person name="Alam M."/>
            <person name="Yahiya A.S."/>
            <person name="Khan M.S."/>
            <person name="Azam M.S."/>
            <person name="Haque T."/>
            <person name="Lashkar M.Z.H."/>
            <person name="Akhand A.I."/>
            <person name="Morshed G."/>
            <person name="Roy S."/>
            <person name="Uddin K.S."/>
            <person name="Rabeya T."/>
            <person name="Hossain A.S."/>
            <person name="Chowdhury A."/>
            <person name="Snigdha A.R."/>
            <person name="Mortoza M.S."/>
            <person name="Matin S.A."/>
            <person name="Hoque S.M.E."/>
            <person name="Islam M.K."/>
            <person name="Roy D.K."/>
            <person name="Haider R."/>
            <person name="Moosa M.M."/>
            <person name="Elias S.M."/>
            <person name="Hasan A.M."/>
            <person name="Jahan S."/>
            <person name="Shafiuddin M."/>
            <person name="Mahmood N."/>
            <person name="Shommy N.S."/>
        </authorList>
    </citation>
    <scope>NUCLEOTIDE SEQUENCE [LARGE SCALE GENOMIC DNA]</scope>
    <source>
        <strain evidence="4">cv. O-4</strain>
    </source>
</reference>
<dbReference type="PANTHER" id="PTHR31170:SF25">
    <property type="entry name" value="BNAA09G04570D PROTEIN"/>
    <property type="match status" value="1"/>
</dbReference>
<keyword evidence="2" id="KW-1133">Transmembrane helix</keyword>
<dbReference type="OrthoDB" id="1378449at2759"/>
<gene>
    <name evidence="3" type="ORF">COLO4_35595</name>
</gene>
<name>A0A1R3GET1_9ROSI</name>
<keyword evidence="2" id="KW-0812">Transmembrane</keyword>
<dbReference type="Proteomes" id="UP000187203">
    <property type="component" value="Unassembled WGS sequence"/>
</dbReference>
<protein>
    <submittedName>
        <fullName evidence="3">Uncharacterized protein</fullName>
    </submittedName>
</protein>
<keyword evidence="4" id="KW-1185">Reference proteome</keyword>
<keyword evidence="2" id="KW-0472">Membrane</keyword>
<organism evidence="3 4">
    <name type="scientific">Corchorus olitorius</name>
    <dbReference type="NCBI Taxonomy" id="93759"/>
    <lineage>
        <taxon>Eukaryota</taxon>
        <taxon>Viridiplantae</taxon>
        <taxon>Streptophyta</taxon>
        <taxon>Embryophyta</taxon>
        <taxon>Tracheophyta</taxon>
        <taxon>Spermatophyta</taxon>
        <taxon>Magnoliopsida</taxon>
        <taxon>eudicotyledons</taxon>
        <taxon>Gunneridae</taxon>
        <taxon>Pentapetalae</taxon>
        <taxon>rosids</taxon>
        <taxon>malvids</taxon>
        <taxon>Malvales</taxon>
        <taxon>Malvaceae</taxon>
        <taxon>Grewioideae</taxon>
        <taxon>Apeibeae</taxon>
        <taxon>Corchorus</taxon>
    </lineage>
</organism>
<dbReference type="EMBL" id="AWUE01022722">
    <property type="protein sequence ID" value="OMO56594.1"/>
    <property type="molecule type" value="Genomic_DNA"/>
</dbReference>
<dbReference type="Pfam" id="PF03140">
    <property type="entry name" value="DUF247"/>
    <property type="match status" value="1"/>
</dbReference>
<feature type="compositionally biased region" description="Acidic residues" evidence="1">
    <location>
        <begin position="7"/>
        <end position="24"/>
    </location>
</feature>
<sequence length="529" mass="61621">MDHPFATEDEDDCVVEESSDEGENSDCSNVKSTKQLAKEIGLKLDLLKNSEHVTPNYCIFRIPSKLCDQNLAAYFPQYAHIGPLVYYEFVSRHEEDDKRIYLASFLQRAKEAPKQNNLNDFIALIKKALPKIRGCYERTYYRYYDPHSDKMRQNKRAGDLDSLFLIEMILTDAAFIIELFLRAYSKDWRKENDAIFTKLGTMHDIKQDLILLQNQLPLFLLRDMYELAFITGNNPDFPSFLHVTCHFFSHYYNQNISIKDMLSTNNDYRSKLEEAKHFTDLVRTFQHPYSNQNHCNCINEEYSCISKWIIPIPNRIHQYFMHLIIKSKKPVEDNINDDQSLLEDGKVQGEYLYSAVLLREAGVKFRVSQSKCLFDIVFDEKKGELKIPPIRVDGWTESFFGNLMVWEQCSYPDDSYICDYIFLMAYLIKSAEDVHLLVQKRIIINQLGNPKAVVTLFNLLSKHIKGDKNRYSTLFAKLNAYNAVRHHSWIAILKLQYFSTLWKGVATIAAVILLALTFIQTICAIISLI</sequence>
<accession>A0A1R3GET1</accession>
<comment type="caution">
    <text evidence="3">The sequence shown here is derived from an EMBL/GenBank/DDBJ whole genome shotgun (WGS) entry which is preliminary data.</text>
</comment>